<keyword evidence="6" id="KW-0255">Endonuclease</keyword>
<name>A0A164ZC29_9CRUS</name>
<evidence type="ECO:0000256" key="8">
    <source>
        <dbReference type="ARBA" id="ARBA00022771"/>
    </source>
</evidence>
<comment type="catalytic activity">
    <reaction evidence="1 17">
        <text>Hydrolytically removes 5'-nucleotides successively from the 3'-hydroxy termini of 3'-hydroxy-terminated oligonucleotides.</text>
        <dbReference type="EC" id="3.1.4.1"/>
    </reaction>
</comment>
<keyword evidence="21" id="KW-1185">Reference proteome</keyword>
<dbReference type="InterPro" id="IPR049125">
    <property type="entry name" value="FAN1-like_WH"/>
</dbReference>
<dbReference type="EC" id="3.1.4.1" evidence="17"/>
<evidence type="ECO:0000256" key="17">
    <source>
        <dbReference type="RuleBase" id="RU365033"/>
    </source>
</evidence>
<dbReference type="Proteomes" id="UP000076858">
    <property type="component" value="Unassembled WGS sequence"/>
</dbReference>
<dbReference type="OrthoDB" id="76364at2759"/>
<evidence type="ECO:0000256" key="7">
    <source>
        <dbReference type="ARBA" id="ARBA00022763"/>
    </source>
</evidence>
<dbReference type="GO" id="GO:0070336">
    <property type="term" value="F:flap-structured DNA binding"/>
    <property type="evidence" value="ECO:0007669"/>
    <property type="project" value="TreeGrafter"/>
</dbReference>
<comment type="cofactor">
    <cofactor evidence="17">
        <name>Mg(2+)</name>
        <dbReference type="ChEBI" id="CHEBI:18420"/>
    </cofactor>
    <cofactor evidence="17">
        <name>Mn(2+)</name>
        <dbReference type="ChEBI" id="CHEBI:29035"/>
    </cofactor>
</comment>
<dbReference type="GO" id="GO:0005634">
    <property type="term" value="C:nucleus"/>
    <property type="evidence" value="ECO:0007669"/>
    <property type="project" value="UniProtKB-SubCell"/>
</dbReference>
<dbReference type="Pfam" id="PF21315">
    <property type="entry name" value="FAN1_HTH"/>
    <property type="match status" value="1"/>
</dbReference>
<dbReference type="AlphaFoldDB" id="A0A164ZC29"/>
<evidence type="ECO:0000256" key="2">
    <source>
        <dbReference type="ARBA" id="ARBA00004123"/>
    </source>
</evidence>
<organism evidence="20 21">
    <name type="scientific">Daphnia magna</name>
    <dbReference type="NCBI Taxonomy" id="35525"/>
    <lineage>
        <taxon>Eukaryota</taxon>
        <taxon>Metazoa</taxon>
        <taxon>Ecdysozoa</taxon>
        <taxon>Arthropoda</taxon>
        <taxon>Crustacea</taxon>
        <taxon>Branchiopoda</taxon>
        <taxon>Diplostraca</taxon>
        <taxon>Cladocera</taxon>
        <taxon>Anomopoda</taxon>
        <taxon>Daphniidae</taxon>
        <taxon>Daphnia</taxon>
    </lineage>
</organism>
<evidence type="ECO:0000259" key="19">
    <source>
        <dbReference type="SMART" id="SM00990"/>
    </source>
</evidence>
<dbReference type="CDD" id="cd22326">
    <property type="entry name" value="FAN1-like"/>
    <property type="match status" value="1"/>
</dbReference>
<evidence type="ECO:0000256" key="15">
    <source>
        <dbReference type="ARBA" id="ARBA00023211"/>
    </source>
</evidence>
<evidence type="ECO:0000256" key="10">
    <source>
        <dbReference type="ARBA" id="ARBA00022833"/>
    </source>
</evidence>
<accession>A0A164ZC29</accession>
<keyword evidence="4 17" id="KW-0540">Nuclease</keyword>
<feature type="domain" description="VRR-NUC" evidence="19">
    <location>
        <begin position="763"/>
        <end position="877"/>
    </location>
</feature>
<dbReference type="PANTHER" id="PTHR15749:SF4">
    <property type="entry name" value="FANCONI-ASSOCIATED NUCLEASE 1"/>
    <property type="match status" value="1"/>
</dbReference>
<dbReference type="InterPro" id="IPR049132">
    <property type="entry name" value="FAN1-like_euk"/>
</dbReference>
<feature type="region of interest" description="Disordered" evidence="18">
    <location>
        <begin position="120"/>
        <end position="188"/>
    </location>
</feature>
<dbReference type="GO" id="GO:0004528">
    <property type="term" value="F:phosphodiesterase I activity"/>
    <property type="evidence" value="ECO:0007669"/>
    <property type="project" value="UniProtKB-EC"/>
</dbReference>
<dbReference type="SMART" id="SM00990">
    <property type="entry name" value="VRR_NUC"/>
    <property type="match status" value="1"/>
</dbReference>
<keyword evidence="5 17" id="KW-0479">Metal-binding</keyword>
<reference evidence="20 21" key="1">
    <citation type="submission" date="2016-03" db="EMBL/GenBank/DDBJ databases">
        <title>EvidentialGene: Evidence-directed Construction of Genes on Genomes.</title>
        <authorList>
            <person name="Gilbert D.G."/>
            <person name="Choi J.-H."/>
            <person name="Mockaitis K."/>
            <person name="Colbourne J."/>
            <person name="Pfrender M."/>
        </authorList>
    </citation>
    <scope>NUCLEOTIDE SEQUENCE [LARGE SCALE GENOMIC DNA]</scope>
    <source>
        <strain evidence="20 21">Xinb3</strain>
        <tissue evidence="20">Complete organism</tissue>
    </source>
</reference>
<keyword evidence="15 17" id="KW-0464">Manganese</keyword>
<protein>
    <recommendedName>
        <fullName evidence="17">Fanconi-associated nuclease</fullName>
        <ecNumber evidence="17">3.1.4.1</ecNumber>
    </recommendedName>
</protein>
<keyword evidence="14 17" id="KW-0234">DNA repair</keyword>
<evidence type="ECO:0000256" key="18">
    <source>
        <dbReference type="SAM" id="MobiDB-lite"/>
    </source>
</evidence>
<evidence type="ECO:0000256" key="9">
    <source>
        <dbReference type="ARBA" id="ARBA00022801"/>
    </source>
</evidence>
<keyword evidence="7 17" id="KW-0227">DNA damage</keyword>
<evidence type="ECO:0000313" key="20">
    <source>
        <dbReference type="EMBL" id="KZS16189.1"/>
    </source>
</evidence>
<evidence type="ECO:0000256" key="13">
    <source>
        <dbReference type="ARBA" id="ARBA00023054"/>
    </source>
</evidence>
<evidence type="ECO:0000256" key="11">
    <source>
        <dbReference type="ARBA" id="ARBA00022839"/>
    </source>
</evidence>
<dbReference type="GO" id="GO:0008409">
    <property type="term" value="F:5'-3' exonuclease activity"/>
    <property type="evidence" value="ECO:0007669"/>
    <property type="project" value="TreeGrafter"/>
</dbReference>
<keyword evidence="11" id="KW-0269">Exonuclease</keyword>
<evidence type="ECO:0000256" key="16">
    <source>
        <dbReference type="ARBA" id="ARBA00023242"/>
    </source>
</evidence>
<comment type="similarity">
    <text evidence="3 17">Belongs to the FAN1 family.</text>
</comment>
<dbReference type="GO" id="GO:0008270">
    <property type="term" value="F:zinc ion binding"/>
    <property type="evidence" value="ECO:0007669"/>
    <property type="project" value="UniProtKB-KW"/>
</dbReference>
<comment type="function">
    <text evidence="17">Nuclease required for the repair of DNA interstrand cross-links (ICL). Acts as a 5'-3' exonuclease that anchors at a cut end of DNA and cleaves DNA successively at every third nucleotide, allowing to excise an ICL from one strand through flanking incisions.</text>
</comment>
<keyword evidence="16 17" id="KW-0539">Nucleus</keyword>
<keyword evidence="8" id="KW-0863">Zinc-finger</keyword>
<dbReference type="GO" id="GO:0036297">
    <property type="term" value="P:interstrand cross-link repair"/>
    <property type="evidence" value="ECO:0007669"/>
    <property type="project" value="InterPro"/>
</dbReference>
<evidence type="ECO:0000256" key="1">
    <source>
        <dbReference type="ARBA" id="ARBA00000983"/>
    </source>
</evidence>
<evidence type="ECO:0000256" key="3">
    <source>
        <dbReference type="ARBA" id="ARBA00005533"/>
    </source>
</evidence>
<dbReference type="GO" id="GO:0017108">
    <property type="term" value="F:5'-flap endonuclease activity"/>
    <property type="evidence" value="ECO:0007669"/>
    <property type="project" value="TreeGrafter"/>
</dbReference>
<sequence>MNRNRKSVSKTPVQKTNLLHFFQRTPVSVSSTQLGATESITIPPSNLPNPSATPFITRTRPPTECPGCNKIVQYYKLNDHLDNECITSLLKSSGSSLEVSLAPKTRITDLVVPELVLTTPSSTTTTPESEERVLNLSSVKQGLSPSTSSVTKEETKNDPLPINDVLHTTPSTPRIQKEKRKYNSSSKKNLARRQQISVHFKDRLVKTDNQKNSDTILNKYSDWSNVKKKLFVDEAKPTKFENLPYYLETFLFLLKTTFDEPLHQHLFNEEDHHIYNEFKCLSLEAQKLYARLFSRKFQWRRKEKIAYEDIAADLGNALAELCSTSLLLGIDQLDDLPTLLKLLTQFELKQLFKETKIPFNGKGNAAEVLMKHCRSQPCLSGSVQSMKDRMTAKIKRQYVKECYKLNEETRRIFLRLILLSTLHQRQEEEEEKGQQQQSFKMLQVKIGEKSYPSYRIFRQTPIFKQRDHFLKYGEASLLELQIRDSYDNKQWETLVKMTEPIQKTFEEYSKEYHRDDLNLPLFLRRYTAGSVFVYIFDKRIEALQCLKRYREAVDLIKMLINQNVYLPTHRGYWYERLALNLEQHLKEPYEAFEMIKNALNDSWVSSAHRFALSQRAMRLCQSPRWKQKLGPLLGELPLLTAAEPRCVIITGRSLPRDLPGHKSMFIRGDSDANMDVGDITLCSVEELVLQHYMENGYTQGVHGEGSTLWTVIGLLFWDVIYKSEIADVFLSQFQAIPLDFDTLDFYQSRQSVIEHRLDCIRNWSSSEIMEEITKIWNENHGQTSLVFWDRFSDLDHVGGLIQCISPHSLAAISQRLLQNYRHYRSGFPDLTVWNPKEKKWRIIEVKGPNDRLSPKQTLWLDFLVSLGVEAEVCHVQAVGAKRMGATPQVAVKSKSPRTLEEEEGHGNEKVVRKSRRVKAKIDNI</sequence>
<dbReference type="Pfam" id="PF08774">
    <property type="entry name" value="VRR_NUC"/>
    <property type="match status" value="1"/>
</dbReference>
<evidence type="ECO:0000256" key="4">
    <source>
        <dbReference type="ARBA" id="ARBA00022722"/>
    </source>
</evidence>
<evidence type="ECO:0000313" key="21">
    <source>
        <dbReference type="Proteomes" id="UP000076858"/>
    </source>
</evidence>
<proteinExistence type="inferred from homology"/>
<feature type="compositionally biased region" description="Polar residues" evidence="18">
    <location>
        <begin position="135"/>
        <end position="150"/>
    </location>
</feature>
<dbReference type="FunFam" id="3.40.1350.10:FF:000004">
    <property type="entry name" value="Fanconi-associated nuclease"/>
    <property type="match status" value="1"/>
</dbReference>
<dbReference type="PANTHER" id="PTHR15749">
    <property type="entry name" value="FANCONI-ASSOCIATED NUCLEASE 1"/>
    <property type="match status" value="1"/>
</dbReference>
<dbReference type="InterPro" id="IPR049126">
    <property type="entry name" value="FAN1-like_TPR"/>
</dbReference>
<dbReference type="Pfam" id="PF21170">
    <property type="entry name" value="FAN1_TPR"/>
    <property type="match status" value="1"/>
</dbReference>
<gene>
    <name evidence="20" type="ORF">APZ42_018101</name>
</gene>
<evidence type="ECO:0000256" key="5">
    <source>
        <dbReference type="ARBA" id="ARBA00022723"/>
    </source>
</evidence>
<evidence type="ECO:0000256" key="14">
    <source>
        <dbReference type="ARBA" id="ARBA00023204"/>
    </source>
</evidence>
<keyword evidence="10" id="KW-0862">Zinc</keyword>
<comment type="subcellular location">
    <subcellularLocation>
        <location evidence="2 17">Nucleus</location>
    </subcellularLocation>
</comment>
<feature type="region of interest" description="Disordered" evidence="18">
    <location>
        <begin position="893"/>
        <end position="915"/>
    </location>
</feature>
<keyword evidence="13" id="KW-0175">Coiled coil</keyword>
<dbReference type="InterPro" id="IPR014883">
    <property type="entry name" value="VRR_NUC"/>
</dbReference>
<dbReference type="STRING" id="35525.A0A164ZC29"/>
<dbReference type="EMBL" id="LRGB01000745">
    <property type="protein sequence ID" value="KZS16189.1"/>
    <property type="molecule type" value="Genomic_DNA"/>
</dbReference>
<evidence type="ECO:0000256" key="12">
    <source>
        <dbReference type="ARBA" id="ARBA00022842"/>
    </source>
</evidence>
<dbReference type="InterPro" id="IPR033315">
    <property type="entry name" value="Fan1-like"/>
</dbReference>
<evidence type="ECO:0000256" key="6">
    <source>
        <dbReference type="ARBA" id="ARBA00022759"/>
    </source>
</evidence>
<keyword evidence="9 17" id="KW-0378">Hydrolase</keyword>
<dbReference type="Gene3D" id="3.40.1350.10">
    <property type="match status" value="1"/>
</dbReference>
<dbReference type="InterPro" id="IPR011856">
    <property type="entry name" value="tRNA_endonuc-like_dom_sf"/>
</dbReference>
<comment type="caution">
    <text evidence="20">The sequence shown here is derived from an EMBL/GenBank/DDBJ whole genome shotgun (WGS) entry which is preliminary data.</text>
</comment>
<keyword evidence="12 17" id="KW-0460">Magnesium</keyword>